<keyword evidence="2" id="KW-1185">Reference proteome</keyword>
<reference evidence="1" key="2">
    <citation type="submission" date="2022-01" db="EMBL/GenBank/DDBJ databases">
        <authorList>
            <person name="Yamashiro T."/>
            <person name="Shiraishi A."/>
            <person name="Satake H."/>
            <person name="Nakayama K."/>
        </authorList>
    </citation>
    <scope>NUCLEOTIDE SEQUENCE</scope>
</reference>
<sequence>MEVTSVVVMESREVNKTIRSVGNIELKWHEVPLAKKVVADYQWWAEEGAVGGGWLELSRVRGDRLDGLVWSGGGRDKRQSVVPPSGRQFLQGHLTSSEVKCEVAELTVFEAHDIIDKSNTSQKARAICDANSLWTLRACGLRLNVPIAYRKRDRGATRLGLKGVGQGGGAGGGGGGLAGAGGGAFTVAGGMGRGRFGHAGASACSRNRKVCVDDVSHEMRTELRHVEGEKRKN</sequence>
<organism evidence="1 2">
    <name type="scientific">Tanacetum coccineum</name>
    <dbReference type="NCBI Taxonomy" id="301880"/>
    <lineage>
        <taxon>Eukaryota</taxon>
        <taxon>Viridiplantae</taxon>
        <taxon>Streptophyta</taxon>
        <taxon>Embryophyta</taxon>
        <taxon>Tracheophyta</taxon>
        <taxon>Spermatophyta</taxon>
        <taxon>Magnoliopsida</taxon>
        <taxon>eudicotyledons</taxon>
        <taxon>Gunneridae</taxon>
        <taxon>Pentapetalae</taxon>
        <taxon>asterids</taxon>
        <taxon>campanulids</taxon>
        <taxon>Asterales</taxon>
        <taxon>Asteraceae</taxon>
        <taxon>Asteroideae</taxon>
        <taxon>Anthemideae</taxon>
        <taxon>Anthemidinae</taxon>
        <taxon>Tanacetum</taxon>
    </lineage>
</organism>
<reference evidence="1" key="1">
    <citation type="journal article" date="2022" name="Int. J. Mol. Sci.">
        <title>Draft Genome of Tanacetum Coccineum: Genomic Comparison of Closely Related Tanacetum-Family Plants.</title>
        <authorList>
            <person name="Yamashiro T."/>
            <person name="Shiraishi A."/>
            <person name="Nakayama K."/>
            <person name="Satake H."/>
        </authorList>
    </citation>
    <scope>NUCLEOTIDE SEQUENCE</scope>
</reference>
<dbReference type="EMBL" id="BQNB010009328">
    <property type="protein sequence ID" value="GJS61966.1"/>
    <property type="molecule type" value="Genomic_DNA"/>
</dbReference>
<protein>
    <submittedName>
        <fullName evidence="1">Uncharacterized protein</fullName>
    </submittedName>
</protein>
<proteinExistence type="predicted"/>
<gene>
    <name evidence="1" type="ORF">Tco_0656750</name>
</gene>
<accession>A0ABQ4XAW9</accession>
<comment type="caution">
    <text evidence="1">The sequence shown here is derived from an EMBL/GenBank/DDBJ whole genome shotgun (WGS) entry which is preliminary data.</text>
</comment>
<dbReference type="Proteomes" id="UP001151760">
    <property type="component" value="Unassembled WGS sequence"/>
</dbReference>
<evidence type="ECO:0000313" key="2">
    <source>
        <dbReference type="Proteomes" id="UP001151760"/>
    </source>
</evidence>
<evidence type="ECO:0000313" key="1">
    <source>
        <dbReference type="EMBL" id="GJS61966.1"/>
    </source>
</evidence>
<name>A0ABQ4XAW9_9ASTR</name>